<dbReference type="InterPro" id="IPR036291">
    <property type="entry name" value="NAD(P)-bd_dom_sf"/>
</dbReference>
<dbReference type="SUPFAM" id="SSF55347">
    <property type="entry name" value="Glyceraldehyde-3-phosphate dehydrogenase-like, C-terminal domain"/>
    <property type="match status" value="1"/>
</dbReference>
<dbReference type="GO" id="GO:0009088">
    <property type="term" value="P:threonine biosynthetic process"/>
    <property type="evidence" value="ECO:0007669"/>
    <property type="project" value="UniProtKB-UniRule"/>
</dbReference>
<dbReference type="Proteomes" id="UP000030700">
    <property type="component" value="Unassembled WGS sequence"/>
</dbReference>
<dbReference type="STRING" id="1499966.U14_00579"/>
<dbReference type="InterPro" id="IPR000534">
    <property type="entry name" value="Semialdehyde_DH_NAD-bd"/>
</dbReference>
<feature type="domain" description="Semialdehyde dehydrogenase NAD-binding" evidence="13">
    <location>
        <begin position="5"/>
        <end position="120"/>
    </location>
</feature>
<keyword evidence="15" id="KW-1185">Reference proteome</keyword>
<dbReference type="GO" id="GO:0051287">
    <property type="term" value="F:NAD binding"/>
    <property type="evidence" value="ECO:0007669"/>
    <property type="project" value="InterPro"/>
</dbReference>
<reference evidence="14 15" key="1">
    <citation type="journal article" date="2015" name="PeerJ">
        <title>First genomic representation of candidate bacterial phylum KSB3 points to enhanced environmental sensing as a trigger of wastewater bulking.</title>
        <authorList>
            <person name="Sekiguchi Y."/>
            <person name="Ohashi A."/>
            <person name="Parks D.H."/>
            <person name="Yamauchi T."/>
            <person name="Tyson G.W."/>
            <person name="Hugenholtz P."/>
        </authorList>
    </citation>
    <scope>NUCLEOTIDE SEQUENCE [LARGE SCALE GENOMIC DNA]</scope>
</reference>
<dbReference type="Gene3D" id="3.40.50.720">
    <property type="entry name" value="NAD(P)-binding Rossmann-like Domain"/>
    <property type="match status" value="1"/>
</dbReference>
<comment type="subunit">
    <text evidence="2">Homodimer.</text>
</comment>
<dbReference type="InterPro" id="IPR012280">
    <property type="entry name" value="Semialdhyde_DH_dimer_dom"/>
</dbReference>
<dbReference type="EMBL" id="DF820455">
    <property type="protein sequence ID" value="GAK49357.1"/>
    <property type="molecule type" value="Genomic_DNA"/>
</dbReference>
<name>A0A0S6VQ89_9BACT</name>
<dbReference type="PANTHER" id="PTHR46278">
    <property type="entry name" value="DEHYDROGENASE, PUTATIVE-RELATED"/>
    <property type="match status" value="1"/>
</dbReference>
<keyword evidence="9" id="KW-0457">Lysine biosynthesis</keyword>
<proteinExistence type="inferred from homology"/>
<evidence type="ECO:0000313" key="14">
    <source>
        <dbReference type="EMBL" id="GAK49357.1"/>
    </source>
</evidence>
<dbReference type="CDD" id="cd18131">
    <property type="entry name" value="ASADH_C_bac_euk_like"/>
    <property type="match status" value="1"/>
</dbReference>
<dbReference type="Pfam" id="PF01118">
    <property type="entry name" value="Semialdhyde_dh"/>
    <property type="match status" value="1"/>
</dbReference>
<evidence type="ECO:0000256" key="2">
    <source>
        <dbReference type="ARBA" id="ARBA00011738"/>
    </source>
</evidence>
<evidence type="ECO:0000259" key="13">
    <source>
        <dbReference type="SMART" id="SM00859"/>
    </source>
</evidence>
<dbReference type="CDD" id="cd02316">
    <property type="entry name" value="VcASADH2_like_N"/>
    <property type="match status" value="1"/>
</dbReference>
<dbReference type="GO" id="GO:0009089">
    <property type="term" value="P:lysine biosynthetic process via diaminopimelate"/>
    <property type="evidence" value="ECO:0007669"/>
    <property type="project" value="UniProtKB-UniRule"/>
</dbReference>
<dbReference type="GO" id="GO:0046983">
    <property type="term" value="F:protein dimerization activity"/>
    <property type="evidence" value="ECO:0007669"/>
    <property type="project" value="InterPro"/>
</dbReference>
<dbReference type="PANTHER" id="PTHR46278:SF2">
    <property type="entry name" value="ASPARTATE-SEMIALDEHYDE DEHYDROGENASE"/>
    <property type="match status" value="1"/>
</dbReference>
<keyword evidence="6" id="KW-0521">NADP</keyword>
<evidence type="ECO:0000256" key="3">
    <source>
        <dbReference type="ARBA" id="ARBA00013120"/>
    </source>
</evidence>
<dbReference type="HOGENOM" id="CLU_049966_0_1_0"/>
<accession>A0A0S6VQ89</accession>
<dbReference type="PIRSF" id="PIRSF000148">
    <property type="entry name" value="ASA_dh"/>
    <property type="match status" value="1"/>
</dbReference>
<evidence type="ECO:0000256" key="9">
    <source>
        <dbReference type="ARBA" id="ARBA00023154"/>
    </source>
</evidence>
<dbReference type="AlphaFoldDB" id="A0A0S6VQ89"/>
<gene>
    <name evidence="14" type="ORF">U14_00579</name>
</gene>
<evidence type="ECO:0000256" key="12">
    <source>
        <dbReference type="NCBIfam" id="TIGR01296"/>
    </source>
</evidence>
<evidence type="ECO:0000256" key="5">
    <source>
        <dbReference type="ARBA" id="ARBA00022697"/>
    </source>
</evidence>
<protein>
    <recommendedName>
        <fullName evidence="3 12">Aspartate-semialdehyde dehydrogenase</fullName>
        <ecNumber evidence="3 12">1.2.1.11</ecNumber>
    </recommendedName>
</protein>
<sequence length="335" mass="36834">MAYYTMAIVGAGDMIGNELIELIEQRETQIEELRLLGAEGTAGTKIRFRDEELRVEKLTEQAFGGVDVALFCAGGEISREFLPHAISAGAIGVDMTGMFRRDPHVPLIIPEVNPYAVRNHRGILATPTTATILLALAIQPIYDEVGISRIVVTSFHAASEEGQHGIAELETQTRYIFTQRDILCQVYPHQIAFNAIPHVGAFSDNGYTLAEMNLIDETTRILQDDALRITATAVQMPVFYGHALSVNLETEDAITPEEIRQILGNAPSVKVLDEPQNNLYPLPTNVSGESEVFVGRIRQDVSVENGINLWIAADNLRRGTALNALQIAELVMREA</sequence>
<dbReference type="SMART" id="SM00859">
    <property type="entry name" value="Semialdhyde_dh"/>
    <property type="match status" value="1"/>
</dbReference>
<comment type="catalytic activity">
    <reaction evidence="11">
        <text>L-aspartate 4-semialdehyde + phosphate + NADP(+) = 4-phospho-L-aspartate + NADPH + H(+)</text>
        <dbReference type="Rhea" id="RHEA:24284"/>
        <dbReference type="ChEBI" id="CHEBI:15378"/>
        <dbReference type="ChEBI" id="CHEBI:43474"/>
        <dbReference type="ChEBI" id="CHEBI:57535"/>
        <dbReference type="ChEBI" id="CHEBI:57783"/>
        <dbReference type="ChEBI" id="CHEBI:58349"/>
        <dbReference type="ChEBI" id="CHEBI:537519"/>
        <dbReference type="EC" id="1.2.1.11"/>
    </reaction>
</comment>
<keyword evidence="5" id="KW-0791">Threonine biosynthesis</keyword>
<dbReference type="GO" id="GO:0050661">
    <property type="term" value="F:NADP binding"/>
    <property type="evidence" value="ECO:0007669"/>
    <property type="project" value="InterPro"/>
</dbReference>
<dbReference type="SUPFAM" id="SSF51735">
    <property type="entry name" value="NAD(P)-binding Rossmann-fold domains"/>
    <property type="match status" value="1"/>
</dbReference>
<evidence type="ECO:0000256" key="11">
    <source>
        <dbReference type="ARBA" id="ARBA00047891"/>
    </source>
</evidence>
<keyword evidence="4" id="KW-0028">Amino-acid biosynthesis</keyword>
<evidence type="ECO:0000313" key="15">
    <source>
        <dbReference type="Proteomes" id="UP000030700"/>
    </source>
</evidence>
<evidence type="ECO:0000256" key="8">
    <source>
        <dbReference type="ARBA" id="ARBA00023002"/>
    </source>
</evidence>
<dbReference type="GO" id="GO:0009086">
    <property type="term" value="P:methionine biosynthetic process"/>
    <property type="evidence" value="ECO:0007669"/>
    <property type="project" value="UniProtKB-UniRule"/>
</dbReference>
<dbReference type="InterPro" id="IPR005986">
    <property type="entry name" value="Asp_semialdehyde_DH_beta"/>
</dbReference>
<dbReference type="GO" id="GO:0009097">
    <property type="term" value="P:isoleucine biosynthetic process"/>
    <property type="evidence" value="ECO:0007669"/>
    <property type="project" value="UniProtKB-UniRule"/>
</dbReference>
<evidence type="ECO:0000256" key="1">
    <source>
        <dbReference type="ARBA" id="ARBA00010584"/>
    </source>
</evidence>
<evidence type="ECO:0000256" key="7">
    <source>
        <dbReference type="ARBA" id="ARBA00022915"/>
    </source>
</evidence>
<evidence type="ECO:0000256" key="10">
    <source>
        <dbReference type="ARBA" id="ARBA00023167"/>
    </source>
</evidence>
<evidence type="ECO:0000256" key="4">
    <source>
        <dbReference type="ARBA" id="ARBA00022605"/>
    </source>
</evidence>
<organism evidence="14 15">
    <name type="scientific">Candidatus Moduliflexus flocculans</name>
    <dbReference type="NCBI Taxonomy" id="1499966"/>
    <lineage>
        <taxon>Bacteria</taxon>
        <taxon>Candidatus Moduliflexota</taxon>
        <taxon>Candidatus Moduliflexia</taxon>
        <taxon>Candidatus Moduliflexales</taxon>
        <taxon>Candidatus Moduliflexaceae</taxon>
    </lineage>
</organism>
<keyword evidence="7" id="KW-0220">Diaminopimelate biosynthesis</keyword>
<dbReference type="Gene3D" id="3.30.360.10">
    <property type="entry name" value="Dihydrodipicolinate Reductase, domain 2"/>
    <property type="match status" value="1"/>
</dbReference>
<dbReference type="NCBIfam" id="NF011456">
    <property type="entry name" value="PRK14874.1"/>
    <property type="match status" value="1"/>
</dbReference>
<dbReference type="GO" id="GO:0004073">
    <property type="term" value="F:aspartate-semialdehyde dehydrogenase activity"/>
    <property type="evidence" value="ECO:0007669"/>
    <property type="project" value="UniProtKB-UniRule"/>
</dbReference>
<keyword evidence="8" id="KW-0560">Oxidoreductase</keyword>
<dbReference type="Pfam" id="PF02774">
    <property type="entry name" value="Semialdhyde_dhC"/>
    <property type="match status" value="1"/>
</dbReference>
<comment type="similarity">
    <text evidence="1">Belongs to the aspartate-semialdehyde dehydrogenase family.</text>
</comment>
<dbReference type="GO" id="GO:0019877">
    <property type="term" value="P:diaminopimelate biosynthetic process"/>
    <property type="evidence" value="ECO:0007669"/>
    <property type="project" value="UniProtKB-KW"/>
</dbReference>
<keyword evidence="10" id="KW-0486">Methionine biosynthesis</keyword>
<evidence type="ECO:0000256" key="6">
    <source>
        <dbReference type="ARBA" id="ARBA00022857"/>
    </source>
</evidence>
<dbReference type="EC" id="1.2.1.11" evidence="3 12"/>
<dbReference type="NCBIfam" id="TIGR01296">
    <property type="entry name" value="asd_B"/>
    <property type="match status" value="1"/>
</dbReference>